<evidence type="ECO:0000313" key="2">
    <source>
        <dbReference type="Proteomes" id="UP000320593"/>
    </source>
</evidence>
<accession>A0A562T744</accession>
<evidence type="ECO:0000313" key="1">
    <source>
        <dbReference type="EMBL" id="TWI89389.1"/>
    </source>
</evidence>
<dbReference type="InterPro" id="IPR021251">
    <property type="entry name" value="DUF2793"/>
</dbReference>
<sequence length="245" mass="24758">MSVSPRLNLPLIAAAQAQKHVTHNEALMRLDAAMNASILATRADPPATPQEGTAYLVSSSPSGGWSARADHVAVFQNAAWVFIAPFDGLTVFDSQLGLQRVYSGGAWQTLGGAAGEAGADSLLAQSAFGAKSWHKVIDAELSGLSGAFGETAAIIPSRAIVLCVSSRTVDTVTGAVSYDCGIDGEPAKFGGSLGSAAGSSNLGVIGPTAFYSPAAIRLTANGGSFTGGTVRLAVHCFLPEAPAAP</sequence>
<dbReference type="Pfam" id="PF10983">
    <property type="entry name" value="DUF2793"/>
    <property type="match status" value="1"/>
</dbReference>
<keyword evidence="2" id="KW-1185">Reference proteome</keyword>
<name>A0A562T744_9HYPH</name>
<dbReference type="RefSeq" id="WP_145341978.1">
    <property type="nucleotide sequence ID" value="NZ_SMLY01000075.1"/>
</dbReference>
<dbReference type="EMBL" id="VLLF01000003">
    <property type="protein sequence ID" value="TWI89389.1"/>
    <property type="molecule type" value="Genomic_DNA"/>
</dbReference>
<reference evidence="1 2" key="1">
    <citation type="submission" date="2019-07" db="EMBL/GenBank/DDBJ databases">
        <title>Genomic Encyclopedia of Archaeal and Bacterial Type Strains, Phase II (KMG-II): from individual species to whole genera.</title>
        <authorList>
            <person name="Goeker M."/>
        </authorList>
    </citation>
    <scope>NUCLEOTIDE SEQUENCE [LARGE SCALE GENOMIC DNA]</scope>
    <source>
        <strain evidence="1 2">ATCC BAA-252</strain>
    </source>
</reference>
<dbReference type="Proteomes" id="UP000320593">
    <property type="component" value="Unassembled WGS sequence"/>
</dbReference>
<comment type="caution">
    <text evidence="1">The sequence shown here is derived from an EMBL/GenBank/DDBJ whole genome shotgun (WGS) entry which is preliminary data.</text>
</comment>
<protein>
    <submittedName>
        <fullName evidence="1">Uncharacterized protein DUF2793</fullName>
    </submittedName>
</protein>
<organism evidence="1 2">
    <name type="scientific">Roseibium hamelinense</name>
    <dbReference type="NCBI Taxonomy" id="150831"/>
    <lineage>
        <taxon>Bacteria</taxon>
        <taxon>Pseudomonadati</taxon>
        <taxon>Pseudomonadota</taxon>
        <taxon>Alphaproteobacteria</taxon>
        <taxon>Hyphomicrobiales</taxon>
        <taxon>Stappiaceae</taxon>
        <taxon>Roseibium</taxon>
    </lineage>
</organism>
<dbReference type="AlphaFoldDB" id="A0A562T744"/>
<dbReference type="OrthoDB" id="564699at2"/>
<proteinExistence type="predicted"/>
<gene>
    <name evidence="1" type="ORF">JM93_01592</name>
</gene>